<dbReference type="EMBL" id="BIFH01000013">
    <property type="protein sequence ID" value="GCD92546.1"/>
    <property type="molecule type" value="Genomic_DNA"/>
</dbReference>
<keyword evidence="4" id="KW-1185">Reference proteome</keyword>
<dbReference type="Pfam" id="PF13455">
    <property type="entry name" value="MUG113"/>
    <property type="match status" value="1"/>
</dbReference>
<evidence type="ECO:0000256" key="1">
    <source>
        <dbReference type="SAM" id="MobiDB-lite"/>
    </source>
</evidence>
<dbReference type="SMART" id="SM00974">
    <property type="entry name" value="T5orf172"/>
    <property type="match status" value="1"/>
</dbReference>
<reference evidence="3 4" key="1">
    <citation type="submission" date="2018-12" db="EMBL/GenBank/DDBJ databases">
        <title>Draft genome sequence of Embleya hyalina NBRC 13850T.</title>
        <authorList>
            <person name="Komaki H."/>
            <person name="Hosoyama A."/>
            <person name="Kimura A."/>
            <person name="Ichikawa N."/>
            <person name="Tamura T."/>
        </authorList>
    </citation>
    <scope>NUCLEOTIDE SEQUENCE [LARGE SCALE GENOMIC DNA]</scope>
    <source>
        <strain evidence="3 4">NBRC 13850</strain>
    </source>
</reference>
<feature type="domain" description="Bacteriophage T5 Orf172 DNA-binding" evidence="2">
    <location>
        <begin position="118"/>
        <end position="185"/>
    </location>
</feature>
<dbReference type="Proteomes" id="UP000286931">
    <property type="component" value="Unassembled WGS sequence"/>
</dbReference>
<evidence type="ECO:0000259" key="2">
    <source>
        <dbReference type="SMART" id="SM00974"/>
    </source>
</evidence>
<organism evidence="3 4">
    <name type="scientific">Embleya hyalina</name>
    <dbReference type="NCBI Taxonomy" id="516124"/>
    <lineage>
        <taxon>Bacteria</taxon>
        <taxon>Bacillati</taxon>
        <taxon>Actinomycetota</taxon>
        <taxon>Actinomycetes</taxon>
        <taxon>Kitasatosporales</taxon>
        <taxon>Streptomycetaceae</taxon>
        <taxon>Embleya</taxon>
    </lineage>
</organism>
<dbReference type="AlphaFoldDB" id="A0A401YD92"/>
<gene>
    <name evidence="3" type="ORF">EHYA_00184</name>
</gene>
<feature type="compositionally biased region" description="Basic and acidic residues" evidence="1">
    <location>
        <begin position="27"/>
        <end position="37"/>
    </location>
</feature>
<accession>A0A401YD92</accession>
<dbReference type="InterPro" id="IPR018306">
    <property type="entry name" value="Phage_T5_Orf172_DNA-bd"/>
</dbReference>
<feature type="region of interest" description="Disordered" evidence="1">
    <location>
        <begin position="85"/>
        <end position="104"/>
    </location>
</feature>
<comment type="caution">
    <text evidence="3">The sequence shown here is derived from an EMBL/GenBank/DDBJ whole genome shotgun (WGS) entry which is preliminary data.</text>
</comment>
<evidence type="ECO:0000313" key="3">
    <source>
        <dbReference type="EMBL" id="GCD92546.1"/>
    </source>
</evidence>
<feature type="region of interest" description="Disordered" evidence="1">
    <location>
        <begin position="1"/>
        <end position="37"/>
    </location>
</feature>
<evidence type="ECO:0000313" key="4">
    <source>
        <dbReference type="Proteomes" id="UP000286931"/>
    </source>
</evidence>
<name>A0A401YD92_9ACTN</name>
<protein>
    <recommendedName>
        <fullName evidence="2">Bacteriophage T5 Orf172 DNA-binding domain-containing protein</fullName>
    </recommendedName>
</protein>
<sequence>MVGVAASVSPSRRRGVGPGWKHGSSRGRVDEPGNGRPAEEVIISDATGLCIAPRPDGGCRAPALPDAPVPLCAEHVAATCEFAHDGLPDDEEETPSGRRPRRQPTEVTMLGEGLVYFIRTDRRIKIGFTTDLRRRLAQSAPGEVLHTEPGSIADERRLHAAFQDLRLRGEWFRADPRLLDHIATLKAKANA</sequence>
<proteinExistence type="predicted"/>